<accession>A0A2T8HPM5</accession>
<dbReference type="OrthoDB" id="8617654at2"/>
<proteinExistence type="predicted"/>
<organism evidence="1 2">
    <name type="scientific">Pararhodobacter oceanensis</name>
    <dbReference type="NCBI Taxonomy" id="2172121"/>
    <lineage>
        <taxon>Bacteria</taxon>
        <taxon>Pseudomonadati</taxon>
        <taxon>Pseudomonadota</taxon>
        <taxon>Alphaproteobacteria</taxon>
        <taxon>Rhodobacterales</taxon>
        <taxon>Paracoccaceae</taxon>
        <taxon>Pararhodobacter</taxon>
    </lineage>
</organism>
<sequence length="277" mass="31577">MDQVLVRVKRLRKNPYKKLLSDTKLYPTLDPTAVSMVDYNPDHNLDEDAWFKIEKFSEQEFYIGELSGDLDTKDYDDLSKGKFRDISCIISTQGKDIYFQKVTPSSFITRKIIQFGEAAHLEESANRIVVKSVPDAVFIKGSDVLLFRDIASVSSIFPGIDQLYKEATEAEVKAFLNSEFIQLVKPYDHSSVSKPNRKRLALVTDTLQAMPAAQRENLVEYIKNYCKEGVTLTADGKCFELSTDQQLKLILYGIEERFYTTMHSQEKRLANSVQAIG</sequence>
<evidence type="ECO:0000313" key="2">
    <source>
        <dbReference type="Proteomes" id="UP000245911"/>
    </source>
</evidence>
<evidence type="ECO:0000313" key="1">
    <source>
        <dbReference type="EMBL" id="PVH27366.1"/>
    </source>
</evidence>
<keyword evidence="2" id="KW-1185">Reference proteome</keyword>
<protein>
    <submittedName>
        <fullName evidence="1">ATP F0F1 synthase synthase</fullName>
    </submittedName>
</protein>
<gene>
    <name evidence="1" type="ORF">DDE20_17725</name>
</gene>
<dbReference type="EMBL" id="QDKM01000014">
    <property type="protein sequence ID" value="PVH27366.1"/>
    <property type="molecule type" value="Genomic_DNA"/>
</dbReference>
<name>A0A2T8HPM5_9RHOB</name>
<reference evidence="1 2" key="1">
    <citation type="submission" date="2018-04" db="EMBL/GenBank/DDBJ databases">
        <title>Pararhodobacter oceanense sp. nov., isolated from marine intertidal sediment.</title>
        <authorList>
            <person name="Wang X.-L."/>
            <person name="Du Z.-J."/>
        </authorList>
    </citation>
    <scope>NUCLEOTIDE SEQUENCE [LARGE SCALE GENOMIC DNA]</scope>
    <source>
        <strain evidence="1 2">AM505</strain>
    </source>
</reference>
<dbReference type="AlphaFoldDB" id="A0A2T8HPM5"/>
<dbReference type="RefSeq" id="WP_116559867.1">
    <property type="nucleotide sequence ID" value="NZ_QDKM01000014.1"/>
</dbReference>
<dbReference type="Proteomes" id="UP000245911">
    <property type="component" value="Unassembled WGS sequence"/>
</dbReference>
<comment type="caution">
    <text evidence="1">The sequence shown here is derived from an EMBL/GenBank/DDBJ whole genome shotgun (WGS) entry which is preliminary data.</text>
</comment>